<dbReference type="PANTHER" id="PTHR48081:SF13">
    <property type="entry name" value="ALPHA_BETA HYDROLASE"/>
    <property type="match status" value="1"/>
</dbReference>
<dbReference type="SUPFAM" id="SSF53474">
    <property type="entry name" value="alpha/beta-Hydrolases"/>
    <property type="match status" value="1"/>
</dbReference>
<feature type="signal peptide" evidence="2">
    <location>
        <begin position="1"/>
        <end position="28"/>
    </location>
</feature>
<proteinExistence type="predicted"/>
<keyword evidence="5" id="KW-1185">Reference proteome</keyword>
<dbReference type="AlphaFoldDB" id="A0A5B9MAL6"/>
<name>A0A5B9MAL6_9BACT</name>
<dbReference type="Proteomes" id="UP000321353">
    <property type="component" value="Chromosome"/>
</dbReference>
<dbReference type="InterPro" id="IPR029058">
    <property type="entry name" value="AB_hydrolase_fold"/>
</dbReference>
<dbReference type="EMBL" id="CP036264">
    <property type="protein sequence ID" value="QEF97723.1"/>
    <property type="molecule type" value="Genomic_DNA"/>
</dbReference>
<evidence type="ECO:0000313" key="4">
    <source>
        <dbReference type="EMBL" id="QEF97723.1"/>
    </source>
</evidence>
<sequence precursor="true">MKPFSFHTPRLRDAASAVLLTVGLFAVAIETAAAQDSSPQNTAAQVTAAQVTAAQVTAAQVTAPDGVEVLSDIQYATTPHGPLLLDLYRPEQIDRNLPVIVFVHGGGWKGGDKRSGLKIAAWLAGENYAVASINYRLLEVSAWPTQIDDCYAAVRWVREHAEQYRFDPDRIVAWGTSAGGHLAALMATRPYPGNESTSSRVHAGIDWFGPTDLLTMPPNVVSQSRSFEDVAKSNGARLLQAPVMTVPELAKTASALYNVTPDDPPMLIMHGDQDPGVPVDQSVRLAEALKKAGVPVQLEIIPGAGHGGKAFQTPEVRAAVRRFLKEHLQ</sequence>
<dbReference type="GO" id="GO:0106435">
    <property type="term" value="F:carboxylesterase activity"/>
    <property type="evidence" value="ECO:0007669"/>
    <property type="project" value="UniProtKB-EC"/>
</dbReference>
<accession>A0A5B9MAL6</accession>
<reference evidence="4 5" key="1">
    <citation type="submission" date="2019-02" db="EMBL/GenBank/DDBJ databases">
        <title>Planctomycetal bacteria perform biofilm scaping via a novel small molecule.</title>
        <authorList>
            <person name="Jeske O."/>
            <person name="Boedeker C."/>
            <person name="Wiegand S."/>
            <person name="Breitling P."/>
            <person name="Kallscheuer N."/>
            <person name="Jogler M."/>
            <person name="Rohde M."/>
            <person name="Petersen J."/>
            <person name="Medema M.H."/>
            <person name="Surup F."/>
            <person name="Jogler C."/>
        </authorList>
    </citation>
    <scope>NUCLEOTIDE SEQUENCE [LARGE SCALE GENOMIC DNA]</scope>
    <source>
        <strain evidence="4 5">Mal15</strain>
    </source>
</reference>
<protein>
    <submittedName>
        <fullName evidence="4">Carboxylesterase NlhH</fullName>
        <ecNumber evidence="4">3.1.1.1</ecNumber>
    </submittedName>
</protein>
<keyword evidence="1 4" id="KW-0378">Hydrolase</keyword>
<dbReference type="PANTHER" id="PTHR48081">
    <property type="entry name" value="AB HYDROLASE SUPERFAMILY PROTEIN C4A8.06C"/>
    <property type="match status" value="1"/>
</dbReference>
<dbReference type="EC" id="3.1.1.1" evidence="4"/>
<dbReference type="Pfam" id="PF20434">
    <property type="entry name" value="BD-FAE"/>
    <property type="match status" value="1"/>
</dbReference>
<dbReference type="InterPro" id="IPR049492">
    <property type="entry name" value="BD-FAE-like_dom"/>
</dbReference>
<evidence type="ECO:0000256" key="1">
    <source>
        <dbReference type="ARBA" id="ARBA00022801"/>
    </source>
</evidence>
<gene>
    <name evidence="4" type="primary">nlhH_3</name>
    <name evidence="4" type="ORF">Mal15_17660</name>
</gene>
<dbReference type="KEGG" id="smam:Mal15_17660"/>
<keyword evidence="2" id="KW-0732">Signal</keyword>
<feature type="chain" id="PRO_5022788668" evidence="2">
    <location>
        <begin position="29"/>
        <end position="329"/>
    </location>
</feature>
<organism evidence="4 5">
    <name type="scientific">Stieleria maiorica</name>
    <dbReference type="NCBI Taxonomy" id="2795974"/>
    <lineage>
        <taxon>Bacteria</taxon>
        <taxon>Pseudomonadati</taxon>
        <taxon>Planctomycetota</taxon>
        <taxon>Planctomycetia</taxon>
        <taxon>Pirellulales</taxon>
        <taxon>Pirellulaceae</taxon>
        <taxon>Stieleria</taxon>
    </lineage>
</organism>
<dbReference type="RefSeq" id="WP_167546682.1">
    <property type="nucleotide sequence ID" value="NZ_CP036264.1"/>
</dbReference>
<feature type="domain" description="BD-FAE-like" evidence="3">
    <location>
        <begin position="85"/>
        <end position="289"/>
    </location>
</feature>
<evidence type="ECO:0000256" key="2">
    <source>
        <dbReference type="SAM" id="SignalP"/>
    </source>
</evidence>
<dbReference type="Gene3D" id="3.40.50.1820">
    <property type="entry name" value="alpha/beta hydrolase"/>
    <property type="match status" value="1"/>
</dbReference>
<dbReference type="InterPro" id="IPR050300">
    <property type="entry name" value="GDXG_lipolytic_enzyme"/>
</dbReference>
<evidence type="ECO:0000259" key="3">
    <source>
        <dbReference type="Pfam" id="PF20434"/>
    </source>
</evidence>
<evidence type="ECO:0000313" key="5">
    <source>
        <dbReference type="Proteomes" id="UP000321353"/>
    </source>
</evidence>